<keyword evidence="2" id="KW-1185">Reference proteome</keyword>
<dbReference type="Proteomes" id="UP001300383">
    <property type="component" value="Unassembled WGS sequence"/>
</dbReference>
<evidence type="ECO:0000313" key="2">
    <source>
        <dbReference type="Proteomes" id="UP001300383"/>
    </source>
</evidence>
<evidence type="ECO:0000313" key="1">
    <source>
        <dbReference type="EMBL" id="MDI9240926.1"/>
    </source>
</evidence>
<gene>
    <name evidence="1" type="ORF">QJ036_00345</name>
</gene>
<name>A0AAP4EXI8_9FIRM</name>
<comment type="caution">
    <text evidence="1">The sequence shown here is derived from an EMBL/GenBank/DDBJ whole genome shotgun (WGS) entry which is preliminary data.</text>
</comment>
<accession>A0AAP4EXI8</accession>
<reference evidence="1 2" key="1">
    <citation type="submission" date="2023-05" db="EMBL/GenBank/DDBJ databases">
        <title>[ruminococcus] sp. nov., isolated from a pig farm feces dump.</title>
        <authorList>
            <person name="Chang Y.-H."/>
        </authorList>
    </citation>
    <scope>NUCLEOTIDE SEQUENCE [LARGE SCALE GENOMIC DNA]</scope>
    <source>
        <strain evidence="1 2">YH-rum2234</strain>
    </source>
</reference>
<dbReference type="RefSeq" id="WP_283229438.1">
    <property type="nucleotide sequence ID" value="NZ_JASGBQ010000001.1"/>
</dbReference>
<dbReference type="EMBL" id="JASGBQ010000001">
    <property type="protein sequence ID" value="MDI9240926.1"/>
    <property type="molecule type" value="Genomic_DNA"/>
</dbReference>
<dbReference type="AlphaFoldDB" id="A0AAP4EXI8"/>
<proteinExistence type="predicted"/>
<organism evidence="1 2">
    <name type="scientific">Fusibacillus kribbianus</name>
    <dbReference type="NCBI Taxonomy" id="3044208"/>
    <lineage>
        <taxon>Bacteria</taxon>
        <taxon>Bacillati</taxon>
        <taxon>Bacillota</taxon>
        <taxon>Clostridia</taxon>
        <taxon>Lachnospirales</taxon>
        <taxon>Lachnospiraceae</taxon>
        <taxon>Fusibacillus</taxon>
    </lineage>
</organism>
<protein>
    <submittedName>
        <fullName evidence="1">Uncharacterized protein</fullName>
    </submittedName>
</protein>
<sequence>MVTVLFTAIAVAADVAISFAVGAVVELYRSHKEKVQISQKPYVVSHNHTSYAA</sequence>